<comment type="catalytic activity">
    <reaction evidence="8 10">
        <text>alpha-D-glucose 6-phosphate = beta-D-fructose 6-phosphate</text>
        <dbReference type="Rhea" id="RHEA:11816"/>
        <dbReference type="ChEBI" id="CHEBI:57634"/>
        <dbReference type="ChEBI" id="CHEBI:58225"/>
        <dbReference type="EC" id="5.3.1.9"/>
    </reaction>
</comment>
<dbReference type="FunFam" id="1.10.1390.10:FF:000001">
    <property type="entry name" value="Glucose-6-phosphate isomerase"/>
    <property type="match status" value="1"/>
</dbReference>
<dbReference type="FunFam" id="3.40.50.10490:FF:000004">
    <property type="entry name" value="Glucose-6-phosphate isomerase"/>
    <property type="match status" value="1"/>
</dbReference>
<dbReference type="NCBIfam" id="NF001211">
    <property type="entry name" value="PRK00179.1"/>
    <property type="match status" value="1"/>
</dbReference>
<evidence type="ECO:0000256" key="7">
    <source>
        <dbReference type="ARBA" id="ARBA00023235"/>
    </source>
</evidence>
<dbReference type="Gene3D" id="1.10.1390.10">
    <property type="match status" value="1"/>
</dbReference>
<dbReference type="InterPro" id="IPR046348">
    <property type="entry name" value="SIS_dom_sf"/>
</dbReference>
<comment type="function">
    <text evidence="9">In the cytoplasm, catalyzes the conversion of glucose-6-phosphate to fructose-6-phosphate, the second step in glycolysis, and the reverse reaction during gluconeogenesis. Besides it's role as a glycolytic enzyme, also acts as a secreted cytokine: acts as an angiogenic factor (AMF) that stimulates endothelial cell motility. Acts as a neurotrophic factor, neuroleukin, for spinal and sensory neurons. It is secreted by lectin-stimulated T-cells and induces immunoglobulin secretion.</text>
</comment>
<dbReference type="PRINTS" id="PR00662">
    <property type="entry name" value="G6PISOMERASE"/>
</dbReference>
<dbReference type="GO" id="GO:0048029">
    <property type="term" value="F:monosaccharide binding"/>
    <property type="evidence" value="ECO:0007669"/>
    <property type="project" value="TreeGrafter"/>
</dbReference>
<dbReference type="CTD" id="2821"/>
<dbReference type="GO" id="GO:0097367">
    <property type="term" value="F:carbohydrate derivative binding"/>
    <property type="evidence" value="ECO:0007669"/>
    <property type="project" value="InterPro"/>
</dbReference>
<comment type="pathway">
    <text evidence="1 10">Carbohydrate degradation; glycolysis; D-glyceraldehyde 3-phosphate and glycerone phosphate from D-glucose: step 2/4.</text>
</comment>
<feature type="region of interest" description="Disordered" evidence="11">
    <location>
        <begin position="33"/>
        <end position="52"/>
    </location>
</feature>
<dbReference type="Pfam" id="PF00342">
    <property type="entry name" value="PGI"/>
    <property type="match status" value="1"/>
</dbReference>
<keyword evidence="6 10" id="KW-0324">Glycolysis</keyword>
<keyword evidence="12" id="KW-1185">Reference proteome</keyword>
<keyword evidence="7 10" id="KW-0413">Isomerase</keyword>
<evidence type="ECO:0000256" key="9">
    <source>
        <dbReference type="ARBA" id="ARBA00046209"/>
    </source>
</evidence>
<evidence type="ECO:0000256" key="11">
    <source>
        <dbReference type="SAM" id="MobiDB-lite"/>
    </source>
</evidence>
<dbReference type="RefSeq" id="XP_054856306.1">
    <property type="nucleotide sequence ID" value="XM_055000331.1"/>
</dbReference>
<evidence type="ECO:0000256" key="10">
    <source>
        <dbReference type="RuleBase" id="RU000612"/>
    </source>
</evidence>
<name>A0AA97LI53_EUBMA</name>
<accession>A0AA97LI53</accession>
<dbReference type="PROSITE" id="PS00765">
    <property type="entry name" value="P_GLUCOSE_ISOMERASE_1"/>
    <property type="match status" value="1"/>
</dbReference>
<dbReference type="PROSITE" id="PS51463">
    <property type="entry name" value="P_GLUCOSE_ISOMERASE_3"/>
    <property type="match status" value="1"/>
</dbReference>
<evidence type="ECO:0000256" key="5">
    <source>
        <dbReference type="ARBA" id="ARBA00022432"/>
    </source>
</evidence>
<dbReference type="InterPro" id="IPR023096">
    <property type="entry name" value="G6P_Isomerase_C"/>
</dbReference>
<sequence>MKGPSSDSCRDPAGTLRRAARPDASARLAVSLEGAGRGGARPPACSKAPGPPRLASPLRISLGFSLLLPGMALSSDARFQKLLEWHKGHAAGLVLRQLFQGDPERFHKFSLTLNTDHGDILVDYSKNLITEEVMKLLIELAKSRGVESAREKMFTGEKINFTENRAVLHIALRNRSNTPIMVEGKDVVPEVNKVLEKMKNFCQKVRSGDWKGYTGKAITDVVNVGIGGSDLGPLMVTEALKPYSKGGPRVWFVSNIDGTHMAKTLAELNPETTLFIIASKTFTTQETITNAETAKEWFLHAANDPSAVAKHFVALSTNGPKVKDFGIDTQNMFEFWDWVGGRYSLWSAIGLSIALHIGFDNFEKLLAGAHWMDNHFRTTPLEKNVPVLLAMLGIWYINCYGAETHALLPYDQYMHRFAAYFQQGDMESNGKYITKKGTRVDYNTGPIVWGEPGTNGQHAFYQLIHQGTRMIPCDFLIPVQTQNPIRKGLHHKILLANFLAQTEALMKGKTTDEARKELQAAGMSGDALEKLLPHKVFEGNRPTNSIVFTKLNPFILGALIAMYEHKIFVQGVVWDINSYDQWGVELGKQLAKKIEPELETDAPVTSHDSSTNGLINFIKKHKA</sequence>
<evidence type="ECO:0000313" key="12">
    <source>
        <dbReference type="Proteomes" id="UP001190640"/>
    </source>
</evidence>
<evidence type="ECO:0000256" key="2">
    <source>
        <dbReference type="ARBA" id="ARBA00006604"/>
    </source>
</evidence>
<dbReference type="AlphaFoldDB" id="A0AA97LI53"/>
<dbReference type="Proteomes" id="UP001190640">
    <property type="component" value="Chromosome 16"/>
</dbReference>
<gene>
    <name evidence="13" type="primary">GPI</name>
</gene>
<evidence type="ECO:0000256" key="3">
    <source>
        <dbReference type="ARBA" id="ARBA00011952"/>
    </source>
</evidence>
<dbReference type="PROSITE" id="PS00174">
    <property type="entry name" value="P_GLUCOSE_ISOMERASE_2"/>
    <property type="match status" value="1"/>
</dbReference>
<dbReference type="InterPro" id="IPR001672">
    <property type="entry name" value="G6P_Isomerase"/>
</dbReference>
<dbReference type="SUPFAM" id="SSF53697">
    <property type="entry name" value="SIS domain"/>
    <property type="match status" value="1"/>
</dbReference>
<feature type="region of interest" description="Disordered" evidence="11">
    <location>
        <begin position="1"/>
        <end position="24"/>
    </location>
</feature>
<dbReference type="InterPro" id="IPR018189">
    <property type="entry name" value="Phosphoglucose_isomerase_CS"/>
</dbReference>
<dbReference type="HAMAP" id="MF_00473">
    <property type="entry name" value="G6P_isomerase"/>
    <property type="match status" value="1"/>
</dbReference>
<dbReference type="GO" id="GO:0005829">
    <property type="term" value="C:cytosol"/>
    <property type="evidence" value="ECO:0007669"/>
    <property type="project" value="TreeGrafter"/>
</dbReference>
<evidence type="ECO:0000256" key="8">
    <source>
        <dbReference type="ARBA" id="ARBA00029321"/>
    </source>
</evidence>
<proteinExistence type="inferred from homology"/>
<dbReference type="PANTHER" id="PTHR11469">
    <property type="entry name" value="GLUCOSE-6-PHOSPHATE ISOMERASE"/>
    <property type="match status" value="1"/>
</dbReference>
<organism evidence="12 13">
    <name type="scientific">Eublepharis macularius</name>
    <name type="common">Leopard gecko</name>
    <name type="synonym">Cyrtodactylus macularius</name>
    <dbReference type="NCBI Taxonomy" id="481883"/>
    <lineage>
        <taxon>Eukaryota</taxon>
        <taxon>Metazoa</taxon>
        <taxon>Chordata</taxon>
        <taxon>Craniata</taxon>
        <taxon>Vertebrata</taxon>
        <taxon>Euteleostomi</taxon>
        <taxon>Lepidosauria</taxon>
        <taxon>Squamata</taxon>
        <taxon>Bifurcata</taxon>
        <taxon>Gekkota</taxon>
        <taxon>Eublepharidae</taxon>
        <taxon>Eublepharinae</taxon>
        <taxon>Eublepharis</taxon>
    </lineage>
</organism>
<comment type="similarity">
    <text evidence="2 10">Belongs to the GPI family.</text>
</comment>
<dbReference type="GO" id="GO:0006096">
    <property type="term" value="P:glycolytic process"/>
    <property type="evidence" value="ECO:0007669"/>
    <property type="project" value="UniProtKB-KW"/>
</dbReference>
<dbReference type="InterPro" id="IPR035476">
    <property type="entry name" value="SIS_PGI_1"/>
</dbReference>
<reference evidence="13" key="1">
    <citation type="submission" date="2025-08" db="UniProtKB">
        <authorList>
            <consortium name="RefSeq"/>
        </authorList>
    </citation>
    <scope>IDENTIFICATION</scope>
    <source>
        <tissue evidence="13">Blood</tissue>
    </source>
</reference>
<evidence type="ECO:0000313" key="13">
    <source>
        <dbReference type="RefSeq" id="XP_054856306.1"/>
    </source>
</evidence>
<dbReference type="Gene3D" id="3.40.50.10490">
    <property type="entry name" value="Glucose-6-phosphate isomerase like protein, domain 1"/>
    <property type="match status" value="2"/>
</dbReference>
<dbReference type="GeneID" id="129343927"/>
<dbReference type="EC" id="5.3.1.9" evidence="3 10"/>
<dbReference type="KEGG" id="emc:129343927"/>
<dbReference type="GO" id="GO:0004347">
    <property type="term" value="F:glucose-6-phosphate isomerase activity"/>
    <property type="evidence" value="ECO:0007669"/>
    <property type="project" value="UniProtKB-EC"/>
</dbReference>
<protein>
    <recommendedName>
        <fullName evidence="4 10">Glucose-6-phosphate isomerase</fullName>
        <ecNumber evidence="3 10">5.3.1.9</ecNumber>
    </recommendedName>
</protein>
<keyword evidence="5 10" id="KW-0312">Gluconeogenesis</keyword>
<dbReference type="GO" id="GO:0006094">
    <property type="term" value="P:gluconeogenesis"/>
    <property type="evidence" value="ECO:0007669"/>
    <property type="project" value="UniProtKB-KW"/>
</dbReference>
<evidence type="ECO:0000256" key="1">
    <source>
        <dbReference type="ARBA" id="ARBA00004926"/>
    </source>
</evidence>
<dbReference type="PANTHER" id="PTHR11469:SF1">
    <property type="entry name" value="GLUCOSE-6-PHOSPHATE ISOMERASE"/>
    <property type="match status" value="1"/>
</dbReference>
<dbReference type="CDD" id="cd05015">
    <property type="entry name" value="SIS_PGI_1"/>
    <property type="match status" value="1"/>
</dbReference>
<dbReference type="CDD" id="cd05016">
    <property type="entry name" value="SIS_PGI_2"/>
    <property type="match status" value="1"/>
</dbReference>
<evidence type="ECO:0000256" key="4">
    <source>
        <dbReference type="ARBA" id="ARBA00018388"/>
    </source>
</evidence>
<dbReference type="GO" id="GO:0051156">
    <property type="term" value="P:glucose 6-phosphate metabolic process"/>
    <property type="evidence" value="ECO:0007669"/>
    <property type="project" value="TreeGrafter"/>
</dbReference>
<evidence type="ECO:0000256" key="6">
    <source>
        <dbReference type="ARBA" id="ARBA00023152"/>
    </source>
</evidence>
<dbReference type="InterPro" id="IPR035482">
    <property type="entry name" value="SIS_PGI_2"/>
</dbReference>